<organism evidence="1 2">
    <name type="scientific">Streptomyces cinereospinus</name>
    <dbReference type="NCBI Taxonomy" id="285561"/>
    <lineage>
        <taxon>Bacteria</taxon>
        <taxon>Bacillati</taxon>
        <taxon>Actinomycetota</taxon>
        <taxon>Actinomycetes</taxon>
        <taxon>Kitasatosporales</taxon>
        <taxon>Streptomycetaceae</taxon>
        <taxon>Streptomyces</taxon>
    </lineage>
</organism>
<dbReference type="RefSeq" id="WP_381347069.1">
    <property type="nucleotide sequence ID" value="NZ_JBHMCY010000031.1"/>
</dbReference>
<sequence length="61" mass="6313">MPESMPTRAPDGAQADRLAELHAQCRADYEQAAANRAAAAGAARDQLALARAHAAEGGGRR</sequence>
<gene>
    <name evidence="1" type="ORF">ACFF45_17785</name>
</gene>
<reference evidence="1 2" key="1">
    <citation type="submission" date="2024-09" db="EMBL/GenBank/DDBJ databases">
        <authorList>
            <person name="Sun Q."/>
            <person name="Mori K."/>
        </authorList>
    </citation>
    <scope>NUCLEOTIDE SEQUENCE [LARGE SCALE GENOMIC DNA]</scope>
    <source>
        <strain evidence="1 2">JCM 6917</strain>
    </source>
</reference>
<dbReference type="Proteomes" id="UP001589709">
    <property type="component" value="Unassembled WGS sequence"/>
</dbReference>
<evidence type="ECO:0000313" key="2">
    <source>
        <dbReference type="Proteomes" id="UP001589709"/>
    </source>
</evidence>
<keyword evidence="2" id="KW-1185">Reference proteome</keyword>
<evidence type="ECO:0000313" key="1">
    <source>
        <dbReference type="EMBL" id="MFB9464509.1"/>
    </source>
</evidence>
<accession>A0ABV5N2L1</accession>
<proteinExistence type="predicted"/>
<comment type="caution">
    <text evidence="1">The sequence shown here is derived from an EMBL/GenBank/DDBJ whole genome shotgun (WGS) entry which is preliminary data.</text>
</comment>
<name>A0ABV5N2L1_9ACTN</name>
<protein>
    <submittedName>
        <fullName evidence="1">Uncharacterized protein</fullName>
    </submittedName>
</protein>
<dbReference type="EMBL" id="JBHMCY010000031">
    <property type="protein sequence ID" value="MFB9464509.1"/>
    <property type="molecule type" value="Genomic_DNA"/>
</dbReference>